<reference evidence="2 3" key="1">
    <citation type="journal article" date="2020" name="Fungal Divers.">
        <title>Resolving the Mortierellaceae phylogeny through synthesis of multi-gene phylogenetics and phylogenomics.</title>
        <authorList>
            <person name="Vandepol N."/>
            <person name="Liber J."/>
            <person name="Desiro A."/>
            <person name="Na H."/>
            <person name="Kennedy M."/>
            <person name="Barry K."/>
            <person name="Grigoriev I.V."/>
            <person name="Miller A.N."/>
            <person name="O'Donnell K."/>
            <person name="Stajich J.E."/>
            <person name="Bonito G."/>
        </authorList>
    </citation>
    <scope>NUCLEOTIDE SEQUENCE [LARGE SCALE GENOMIC DNA]</scope>
    <source>
        <strain evidence="2 3">AD045</strain>
    </source>
</reference>
<keyword evidence="3" id="KW-1185">Reference proteome</keyword>
<name>A0ABQ7JNB8_9FUNG</name>
<evidence type="ECO:0008006" key="4">
    <source>
        <dbReference type="Google" id="ProtNLM"/>
    </source>
</evidence>
<feature type="signal peptide" evidence="1">
    <location>
        <begin position="1"/>
        <end position="22"/>
    </location>
</feature>
<proteinExistence type="predicted"/>
<keyword evidence="1" id="KW-0732">Signal</keyword>
<protein>
    <recommendedName>
        <fullName evidence="4">Extracellular membrane protein CFEM domain-containing protein</fullName>
    </recommendedName>
</protein>
<organism evidence="2 3">
    <name type="scientific">Linnemannia gamsii</name>
    <dbReference type="NCBI Taxonomy" id="64522"/>
    <lineage>
        <taxon>Eukaryota</taxon>
        <taxon>Fungi</taxon>
        <taxon>Fungi incertae sedis</taxon>
        <taxon>Mucoromycota</taxon>
        <taxon>Mortierellomycotina</taxon>
        <taxon>Mortierellomycetes</taxon>
        <taxon>Mortierellales</taxon>
        <taxon>Mortierellaceae</taxon>
        <taxon>Linnemannia</taxon>
    </lineage>
</organism>
<evidence type="ECO:0000313" key="2">
    <source>
        <dbReference type="EMBL" id="KAG0282112.1"/>
    </source>
</evidence>
<sequence length="112" mass="10969">MKFTILAAAFVAFVASTATAQADPSACTLCLQEALKQLPACANVEVTAGSVSPAYAACLCSSLSGSWIDSCSGTDKCGAAISAFKSSYGGNIKAAGLTCGANGQASFTPASA</sequence>
<evidence type="ECO:0000256" key="1">
    <source>
        <dbReference type="SAM" id="SignalP"/>
    </source>
</evidence>
<dbReference type="Proteomes" id="UP001194696">
    <property type="component" value="Unassembled WGS sequence"/>
</dbReference>
<evidence type="ECO:0000313" key="3">
    <source>
        <dbReference type="Proteomes" id="UP001194696"/>
    </source>
</evidence>
<comment type="caution">
    <text evidence="2">The sequence shown here is derived from an EMBL/GenBank/DDBJ whole genome shotgun (WGS) entry which is preliminary data.</text>
</comment>
<dbReference type="EMBL" id="JAAAIM010001121">
    <property type="protein sequence ID" value="KAG0282112.1"/>
    <property type="molecule type" value="Genomic_DNA"/>
</dbReference>
<feature type="chain" id="PRO_5045788533" description="Extracellular membrane protein CFEM domain-containing protein" evidence="1">
    <location>
        <begin position="23"/>
        <end position="112"/>
    </location>
</feature>
<accession>A0ABQ7JNB8</accession>
<gene>
    <name evidence="2" type="ORF">BGZ96_000830</name>
</gene>